<evidence type="ECO:0000313" key="3">
    <source>
        <dbReference type="Proteomes" id="UP001266305"/>
    </source>
</evidence>
<dbReference type="SMART" id="SM00355">
    <property type="entry name" value="ZnF_C2H2"/>
    <property type="match status" value="1"/>
</dbReference>
<sequence length="166" mass="18711">MGGQSLQLERGLKCPVCSFVYGTKWEFNRHLKNKHGLKVVEIDGDPKWEPGKPKYWVQTVIPQNIGFSGWETSEKFSHYVSCLRGITGINLKLERRHLTQSCNSTEIVEKGQVVDSIHETVSSPEAVCATWLPGMPCKERHPSWQQLLRVSPNEETAQAASCPFTS</sequence>
<evidence type="ECO:0000313" key="2">
    <source>
        <dbReference type="EMBL" id="KAK2095038.1"/>
    </source>
</evidence>
<accession>A0ABQ9UD65</accession>
<reference evidence="2 3" key="1">
    <citation type="submission" date="2023-05" db="EMBL/GenBank/DDBJ databases">
        <title>B98-5 Cell Line De Novo Hybrid Assembly: An Optical Mapping Approach.</title>
        <authorList>
            <person name="Kananen K."/>
            <person name="Auerbach J.A."/>
            <person name="Kautto E."/>
            <person name="Blachly J.S."/>
        </authorList>
    </citation>
    <scope>NUCLEOTIDE SEQUENCE [LARGE SCALE GENOMIC DNA]</scope>
    <source>
        <strain evidence="2">B95-8</strain>
        <tissue evidence="2">Cell line</tissue>
    </source>
</reference>
<dbReference type="PROSITE" id="PS00028">
    <property type="entry name" value="ZINC_FINGER_C2H2_1"/>
    <property type="match status" value="1"/>
</dbReference>
<comment type="caution">
    <text evidence="2">The sequence shown here is derived from an EMBL/GenBank/DDBJ whole genome shotgun (WGS) entry which is preliminary data.</text>
</comment>
<dbReference type="InterPro" id="IPR013087">
    <property type="entry name" value="Znf_C2H2_type"/>
</dbReference>
<evidence type="ECO:0000259" key="1">
    <source>
        <dbReference type="PROSITE" id="PS00028"/>
    </source>
</evidence>
<feature type="domain" description="C2H2-type" evidence="1">
    <location>
        <begin position="14"/>
        <end position="35"/>
    </location>
</feature>
<protein>
    <recommendedName>
        <fullName evidence="1">C2H2-type domain-containing protein</fullName>
    </recommendedName>
</protein>
<dbReference type="Proteomes" id="UP001266305">
    <property type="component" value="Unassembled WGS sequence"/>
</dbReference>
<proteinExistence type="predicted"/>
<keyword evidence="3" id="KW-1185">Reference proteome</keyword>
<name>A0ABQ9UD65_SAGOE</name>
<dbReference type="EMBL" id="JASSZA010000013">
    <property type="protein sequence ID" value="KAK2095038.1"/>
    <property type="molecule type" value="Genomic_DNA"/>
</dbReference>
<organism evidence="2 3">
    <name type="scientific">Saguinus oedipus</name>
    <name type="common">Cotton-top tamarin</name>
    <name type="synonym">Oedipomidas oedipus</name>
    <dbReference type="NCBI Taxonomy" id="9490"/>
    <lineage>
        <taxon>Eukaryota</taxon>
        <taxon>Metazoa</taxon>
        <taxon>Chordata</taxon>
        <taxon>Craniata</taxon>
        <taxon>Vertebrata</taxon>
        <taxon>Euteleostomi</taxon>
        <taxon>Mammalia</taxon>
        <taxon>Eutheria</taxon>
        <taxon>Euarchontoglires</taxon>
        <taxon>Primates</taxon>
        <taxon>Haplorrhini</taxon>
        <taxon>Platyrrhini</taxon>
        <taxon>Cebidae</taxon>
        <taxon>Callitrichinae</taxon>
        <taxon>Saguinus</taxon>
    </lineage>
</organism>
<gene>
    <name evidence="2" type="ORF">P7K49_026454</name>
</gene>